<comment type="subcellular location">
    <subcellularLocation>
        <location evidence="1">Cell outer membrane</location>
    </subcellularLocation>
</comment>
<reference evidence="6 7" key="1">
    <citation type="submission" date="2016-10" db="EMBL/GenBank/DDBJ databases">
        <authorList>
            <person name="de Groot N.N."/>
        </authorList>
    </citation>
    <scope>NUCLEOTIDE SEQUENCE [LARGE SCALE GENOMIC DNA]</scope>
    <source>
        <strain evidence="6 7">DSM 527</strain>
    </source>
</reference>
<evidence type="ECO:0000256" key="4">
    <source>
        <dbReference type="ARBA" id="ARBA00023136"/>
    </source>
</evidence>
<dbReference type="RefSeq" id="WP_089836260.1">
    <property type="nucleotide sequence ID" value="NZ_FNBN01000008.1"/>
</dbReference>
<dbReference type="PANTHER" id="PTHR30026:SF20">
    <property type="entry name" value="OUTER MEMBRANE PROTEIN TOLC"/>
    <property type="match status" value="1"/>
</dbReference>
<proteinExistence type="predicted"/>
<evidence type="ECO:0000313" key="7">
    <source>
        <dbReference type="Proteomes" id="UP000199045"/>
    </source>
</evidence>
<gene>
    <name evidence="6" type="ORF">SAMN04488121_10879</name>
</gene>
<evidence type="ECO:0000256" key="5">
    <source>
        <dbReference type="ARBA" id="ARBA00023237"/>
    </source>
</evidence>
<keyword evidence="3" id="KW-0812">Transmembrane</keyword>
<dbReference type="AlphaFoldDB" id="A0A1G7Z0Y5"/>
<accession>A0A1G7Z0Y5</accession>
<keyword evidence="2" id="KW-1134">Transmembrane beta strand</keyword>
<dbReference type="SUPFAM" id="SSF56954">
    <property type="entry name" value="Outer membrane efflux proteins (OEP)"/>
    <property type="match status" value="1"/>
</dbReference>
<evidence type="ECO:0000256" key="3">
    <source>
        <dbReference type="ARBA" id="ARBA00022692"/>
    </source>
</evidence>
<keyword evidence="4" id="KW-0472">Membrane</keyword>
<dbReference type="GO" id="GO:0015562">
    <property type="term" value="F:efflux transmembrane transporter activity"/>
    <property type="evidence" value="ECO:0007669"/>
    <property type="project" value="InterPro"/>
</dbReference>
<dbReference type="OrthoDB" id="654651at2"/>
<evidence type="ECO:0000256" key="1">
    <source>
        <dbReference type="ARBA" id="ARBA00004442"/>
    </source>
</evidence>
<dbReference type="EMBL" id="FNBN01000008">
    <property type="protein sequence ID" value="SDH02255.1"/>
    <property type="molecule type" value="Genomic_DNA"/>
</dbReference>
<dbReference type="InterPro" id="IPR051906">
    <property type="entry name" value="TolC-like"/>
</dbReference>
<protein>
    <submittedName>
        <fullName evidence="6">Outer membrane efflux protein</fullName>
    </submittedName>
</protein>
<dbReference type="Proteomes" id="UP000199045">
    <property type="component" value="Unassembled WGS sequence"/>
</dbReference>
<dbReference type="PANTHER" id="PTHR30026">
    <property type="entry name" value="OUTER MEMBRANE PROTEIN TOLC"/>
    <property type="match status" value="1"/>
</dbReference>
<dbReference type="GO" id="GO:0015288">
    <property type="term" value="F:porin activity"/>
    <property type="evidence" value="ECO:0007669"/>
    <property type="project" value="TreeGrafter"/>
</dbReference>
<dbReference type="GO" id="GO:1990281">
    <property type="term" value="C:efflux pump complex"/>
    <property type="evidence" value="ECO:0007669"/>
    <property type="project" value="TreeGrafter"/>
</dbReference>
<dbReference type="STRING" id="104663.SAMN04488121_10879"/>
<keyword evidence="5" id="KW-0998">Cell outer membrane</keyword>
<name>A0A1G7Z0Y5_CHIFI</name>
<sequence length="242" mass="27693">MKKGLLFIIGLAFCISVQAQKKESSLYIPLTDSPEVAQLKAVLVELAMQNPGLKVYDNKAKIAKYQQNKAAAGWANLFQAYGNLNEYTLKNNSNNATFFPRYNFSLTIPLGSFISIPNDVKIARTERKVVMNMKEEEQLKIKADVLNAYELYAANKKMLELEVPLLEDVYNHYKQTEEKFSAGDKDVTVETLNIAYRSYNEEMVRKVMLERDIRQAKIELERLIGISFEEAVLQSQARTFNK</sequence>
<dbReference type="GO" id="GO:0009279">
    <property type="term" value="C:cell outer membrane"/>
    <property type="evidence" value="ECO:0007669"/>
    <property type="project" value="UniProtKB-SubCell"/>
</dbReference>
<evidence type="ECO:0000313" key="6">
    <source>
        <dbReference type="EMBL" id="SDH02255.1"/>
    </source>
</evidence>
<evidence type="ECO:0000256" key="2">
    <source>
        <dbReference type="ARBA" id="ARBA00022452"/>
    </source>
</evidence>
<organism evidence="6 7">
    <name type="scientific">Chitinophaga filiformis</name>
    <name type="common">Myxococcus filiformis</name>
    <name type="synonym">Flexibacter filiformis</name>
    <dbReference type="NCBI Taxonomy" id="104663"/>
    <lineage>
        <taxon>Bacteria</taxon>
        <taxon>Pseudomonadati</taxon>
        <taxon>Bacteroidota</taxon>
        <taxon>Chitinophagia</taxon>
        <taxon>Chitinophagales</taxon>
        <taxon>Chitinophagaceae</taxon>
        <taxon>Chitinophaga</taxon>
    </lineage>
</organism>
<dbReference type="Gene3D" id="1.20.1600.10">
    <property type="entry name" value="Outer membrane efflux proteins (OEP)"/>
    <property type="match status" value="1"/>
</dbReference>